<evidence type="ECO:0000313" key="3">
    <source>
        <dbReference type="Proteomes" id="UP000663090"/>
    </source>
</evidence>
<protein>
    <recommendedName>
        <fullName evidence="4">Lipoprotein</fullName>
    </recommendedName>
</protein>
<name>A0ABX7N3G1_9BACT</name>
<reference evidence="2 3" key="1">
    <citation type="submission" date="2021-02" db="EMBL/GenBank/DDBJ databases">
        <title>De Novo genome assembly of isolated myxobacteria.</title>
        <authorList>
            <person name="Stevens D.C."/>
        </authorList>
    </citation>
    <scope>NUCLEOTIDE SEQUENCE [LARGE SCALE GENOMIC DNA]</scope>
    <source>
        <strain evidence="2 3">SCHIC003</strain>
    </source>
</reference>
<keyword evidence="3" id="KW-1185">Reference proteome</keyword>
<evidence type="ECO:0000313" key="2">
    <source>
        <dbReference type="EMBL" id="QSQ13173.1"/>
    </source>
</evidence>
<organism evidence="2 3">
    <name type="scientific">Myxococcus landrumensis</name>
    <dbReference type="NCBI Taxonomy" id="2813577"/>
    <lineage>
        <taxon>Bacteria</taxon>
        <taxon>Pseudomonadati</taxon>
        <taxon>Myxococcota</taxon>
        <taxon>Myxococcia</taxon>
        <taxon>Myxococcales</taxon>
        <taxon>Cystobacterineae</taxon>
        <taxon>Myxococcaceae</taxon>
        <taxon>Myxococcus</taxon>
    </lineage>
</organism>
<proteinExistence type="predicted"/>
<dbReference type="EMBL" id="CP071091">
    <property type="protein sequence ID" value="QSQ13173.1"/>
    <property type="molecule type" value="Genomic_DNA"/>
</dbReference>
<evidence type="ECO:0000256" key="1">
    <source>
        <dbReference type="SAM" id="SignalP"/>
    </source>
</evidence>
<feature type="chain" id="PRO_5047113104" description="Lipoprotein" evidence="1">
    <location>
        <begin position="23"/>
        <end position="173"/>
    </location>
</feature>
<sequence length="173" mass="18376">MRTNLSWLTLAFLTFASSASFAQVAAVDDVCAEGGSPPASFPSCAWSIPVEGGEVLLDTVGIASAEEVRAALAEGRDPTLSHHVLTDEEGAWVVEGVVHAMSAFSGVVLDDLPTHGLRDHEGPVTVIAGKVVVHRMLGGRVVIFGWDDGGYTILFRVPGLPPFFYDSHTGWSW</sequence>
<gene>
    <name evidence="2" type="ORF">JY572_33275</name>
</gene>
<evidence type="ECO:0008006" key="4">
    <source>
        <dbReference type="Google" id="ProtNLM"/>
    </source>
</evidence>
<dbReference type="Proteomes" id="UP000663090">
    <property type="component" value="Chromosome"/>
</dbReference>
<accession>A0ABX7N3G1</accession>
<feature type="signal peptide" evidence="1">
    <location>
        <begin position="1"/>
        <end position="22"/>
    </location>
</feature>
<keyword evidence="1" id="KW-0732">Signal</keyword>
<dbReference type="RefSeq" id="WP_206714877.1">
    <property type="nucleotide sequence ID" value="NZ_CP071091.1"/>
</dbReference>